<dbReference type="PRINTS" id="PR00385">
    <property type="entry name" value="P450"/>
</dbReference>
<comment type="cofactor">
    <cofactor evidence="3">
        <name>heme</name>
        <dbReference type="ChEBI" id="CHEBI:30413"/>
    </cofactor>
</comment>
<keyword evidence="3 4" id="KW-0479">Metal-binding</keyword>
<keyword evidence="2 4" id="KW-0503">Monooxygenase</keyword>
<dbReference type="AlphaFoldDB" id="A0A2A6C3D5"/>
<name>A0A2A6C3D5_PRIPA</name>
<dbReference type="Proteomes" id="UP000005239">
    <property type="component" value="Unassembled WGS sequence"/>
</dbReference>
<dbReference type="EnsemblMetazoa" id="PPA40638.1">
    <property type="protein sequence ID" value="PPA40638.1"/>
    <property type="gene ID" value="WBGene00279007"/>
</dbReference>
<dbReference type="GO" id="GO:0016705">
    <property type="term" value="F:oxidoreductase activity, acting on paired donors, with incorporation or reduction of molecular oxygen"/>
    <property type="evidence" value="ECO:0007669"/>
    <property type="project" value="InterPro"/>
</dbReference>
<evidence type="ECO:0000256" key="3">
    <source>
        <dbReference type="PIRSR" id="PIRSR602401-1"/>
    </source>
</evidence>
<comment type="similarity">
    <text evidence="1 4">Belongs to the cytochrome P450 family.</text>
</comment>
<feature type="binding site" description="axial binding residue" evidence="3">
    <location>
        <position position="128"/>
    </location>
    <ligand>
        <name>heme</name>
        <dbReference type="ChEBI" id="CHEBI:30413"/>
    </ligand>
    <ligandPart>
        <name>Fe</name>
        <dbReference type="ChEBI" id="CHEBI:18248"/>
    </ligandPart>
</feature>
<keyword evidence="3 4" id="KW-0349">Heme</keyword>
<sequence>MSSCVDFLIAGQDTTSTTLRWAMLIMAKHVYVQENMRQEILEVVGTERLPTVADQVKRVTLNDVQIRGHKIPAGTWVNGDVRYIMSNDPVFVKPKEFKPERYLHEDGVTLKRDLVERTLPFSLGKRACAGEGLARVEIFLGPTSTIQHYRILPPEGMEIDLEPNVAATFRNPKPQNLRLEK</sequence>
<keyword evidence="4" id="KW-0560">Oxidoreductase</keyword>
<dbReference type="OrthoDB" id="5842145at2759"/>
<dbReference type="PROSITE" id="PS00086">
    <property type="entry name" value="CYTOCHROME_P450"/>
    <property type="match status" value="1"/>
</dbReference>
<reference evidence="6" key="1">
    <citation type="journal article" date="2008" name="Nat. Genet.">
        <title>The Pristionchus pacificus genome provides a unique perspective on nematode lifestyle and parasitism.</title>
        <authorList>
            <person name="Dieterich C."/>
            <person name="Clifton S.W."/>
            <person name="Schuster L.N."/>
            <person name="Chinwalla A."/>
            <person name="Delehaunty K."/>
            <person name="Dinkelacker I."/>
            <person name="Fulton L."/>
            <person name="Fulton R."/>
            <person name="Godfrey J."/>
            <person name="Minx P."/>
            <person name="Mitreva M."/>
            <person name="Roeseler W."/>
            <person name="Tian H."/>
            <person name="Witte H."/>
            <person name="Yang S.P."/>
            <person name="Wilson R.K."/>
            <person name="Sommer R.J."/>
        </authorList>
    </citation>
    <scope>NUCLEOTIDE SEQUENCE [LARGE SCALE GENOMIC DNA]</scope>
    <source>
        <strain evidence="6">PS312</strain>
    </source>
</reference>
<keyword evidence="6" id="KW-1185">Reference proteome</keyword>
<proteinExistence type="inferred from homology"/>
<dbReference type="InterPro" id="IPR002401">
    <property type="entry name" value="Cyt_P450_E_grp-I"/>
</dbReference>
<dbReference type="PANTHER" id="PTHR24284:SF1">
    <property type="entry name" value="CYTOCHROME P450 FAMILY"/>
    <property type="match status" value="1"/>
</dbReference>
<dbReference type="PRINTS" id="PR00463">
    <property type="entry name" value="EP450I"/>
</dbReference>
<accession>A0A8R1YYX9</accession>
<evidence type="ECO:0000313" key="6">
    <source>
        <dbReference type="Proteomes" id="UP000005239"/>
    </source>
</evidence>
<dbReference type="GO" id="GO:0005506">
    <property type="term" value="F:iron ion binding"/>
    <property type="evidence" value="ECO:0007669"/>
    <property type="project" value="InterPro"/>
</dbReference>
<dbReference type="InterPro" id="IPR001128">
    <property type="entry name" value="Cyt_P450"/>
</dbReference>
<dbReference type="InterPro" id="IPR017972">
    <property type="entry name" value="Cyt_P450_CS"/>
</dbReference>
<keyword evidence="3 4" id="KW-0408">Iron</keyword>
<reference evidence="5" key="2">
    <citation type="submission" date="2022-06" db="UniProtKB">
        <authorList>
            <consortium name="EnsemblMetazoa"/>
        </authorList>
    </citation>
    <scope>IDENTIFICATION</scope>
    <source>
        <strain evidence="5">PS312</strain>
    </source>
</reference>
<evidence type="ECO:0000256" key="1">
    <source>
        <dbReference type="ARBA" id="ARBA00010617"/>
    </source>
</evidence>
<protein>
    <submittedName>
        <fullName evidence="5">Cytochrome P450</fullName>
    </submittedName>
</protein>
<dbReference type="SUPFAM" id="SSF48264">
    <property type="entry name" value="Cytochrome P450"/>
    <property type="match status" value="1"/>
</dbReference>
<dbReference type="PANTHER" id="PTHR24284">
    <property type="entry name" value="CYTOCHROME P450 FAMILY"/>
    <property type="match status" value="1"/>
</dbReference>
<evidence type="ECO:0000313" key="5">
    <source>
        <dbReference type="EnsemblMetazoa" id="PPA40638.1"/>
    </source>
</evidence>
<evidence type="ECO:0000256" key="4">
    <source>
        <dbReference type="RuleBase" id="RU000461"/>
    </source>
</evidence>
<dbReference type="GO" id="GO:0020037">
    <property type="term" value="F:heme binding"/>
    <property type="evidence" value="ECO:0007669"/>
    <property type="project" value="InterPro"/>
</dbReference>
<dbReference type="Pfam" id="PF00067">
    <property type="entry name" value="p450"/>
    <property type="match status" value="1"/>
</dbReference>
<dbReference type="GO" id="GO:0004497">
    <property type="term" value="F:monooxygenase activity"/>
    <property type="evidence" value="ECO:0007669"/>
    <property type="project" value="UniProtKB-KW"/>
</dbReference>
<evidence type="ECO:0000256" key="2">
    <source>
        <dbReference type="ARBA" id="ARBA00023033"/>
    </source>
</evidence>
<dbReference type="Gene3D" id="1.10.630.10">
    <property type="entry name" value="Cytochrome P450"/>
    <property type="match status" value="1"/>
</dbReference>
<organism evidence="5 6">
    <name type="scientific">Pristionchus pacificus</name>
    <name type="common">Parasitic nematode worm</name>
    <dbReference type="NCBI Taxonomy" id="54126"/>
    <lineage>
        <taxon>Eukaryota</taxon>
        <taxon>Metazoa</taxon>
        <taxon>Ecdysozoa</taxon>
        <taxon>Nematoda</taxon>
        <taxon>Chromadorea</taxon>
        <taxon>Rhabditida</taxon>
        <taxon>Rhabditina</taxon>
        <taxon>Diplogasteromorpha</taxon>
        <taxon>Diplogasteroidea</taxon>
        <taxon>Neodiplogasteridae</taxon>
        <taxon>Pristionchus</taxon>
    </lineage>
</organism>
<accession>A0A2A6C3D5</accession>
<dbReference type="InterPro" id="IPR036396">
    <property type="entry name" value="Cyt_P450_sf"/>
</dbReference>
<gene>
    <name evidence="5" type="primary">WBGene00279007</name>
</gene>